<keyword evidence="2" id="KW-1185">Reference proteome</keyword>
<protein>
    <submittedName>
        <fullName evidence="1">Uncharacterized protein</fullName>
    </submittedName>
</protein>
<dbReference type="Proteomes" id="UP001341840">
    <property type="component" value="Unassembled WGS sequence"/>
</dbReference>
<reference evidence="1 2" key="1">
    <citation type="journal article" date="2023" name="Plants (Basel)">
        <title>Bridging the Gap: Combining Genomics and Transcriptomics Approaches to Understand Stylosanthes scabra, an Orphan Legume from the Brazilian Caatinga.</title>
        <authorList>
            <person name="Ferreira-Neto J.R.C."/>
            <person name="da Silva M.D."/>
            <person name="Binneck E."/>
            <person name="de Melo N.F."/>
            <person name="da Silva R.H."/>
            <person name="de Melo A.L.T.M."/>
            <person name="Pandolfi V."/>
            <person name="Bustamante F.O."/>
            <person name="Brasileiro-Vidal A.C."/>
            <person name="Benko-Iseppon A.M."/>
        </authorList>
    </citation>
    <scope>NUCLEOTIDE SEQUENCE [LARGE SCALE GENOMIC DNA]</scope>
    <source>
        <tissue evidence="1">Leaves</tissue>
    </source>
</reference>
<evidence type="ECO:0000313" key="2">
    <source>
        <dbReference type="Proteomes" id="UP001341840"/>
    </source>
</evidence>
<dbReference type="EMBL" id="JASCZI010121587">
    <property type="protein sequence ID" value="MED6162329.1"/>
    <property type="molecule type" value="Genomic_DNA"/>
</dbReference>
<feature type="non-terminal residue" evidence="1">
    <location>
        <position position="86"/>
    </location>
</feature>
<name>A0ABU6UN48_9FABA</name>
<comment type="caution">
    <text evidence="1">The sequence shown here is derived from an EMBL/GenBank/DDBJ whole genome shotgun (WGS) entry which is preliminary data.</text>
</comment>
<proteinExistence type="predicted"/>
<gene>
    <name evidence="1" type="ORF">PIB30_069308</name>
</gene>
<accession>A0ABU6UN48</accession>
<sequence>MLGLQRQRTIESSKRLWGLCFHVGQRLTSRLMVAAGGPPANVPATNLGYSQEKRKEPPYIIIDEKGCLRSGPAGWSSGEVQTMVVQ</sequence>
<organism evidence="1 2">
    <name type="scientific">Stylosanthes scabra</name>
    <dbReference type="NCBI Taxonomy" id="79078"/>
    <lineage>
        <taxon>Eukaryota</taxon>
        <taxon>Viridiplantae</taxon>
        <taxon>Streptophyta</taxon>
        <taxon>Embryophyta</taxon>
        <taxon>Tracheophyta</taxon>
        <taxon>Spermatophyta</taxon>
        <taxon>Magnoliopsida</taxon>
        <taxon>eudicotyledons</taxon>
        <taxon>Gunneridae</taxon>
        <taxon>Pentapetalae</taxon>
        <taxon>rosids</taxon>
        <taxon>fabids</taxon>
        <taxon>Fabales</taxon>
        <taxon>Fabaceae</taxon>
        <taxon>Papilionoideae</taxon>
        <taxon>50 kb inversion clade</taxon>
        <taxon>dalbergioids sensu lato</taxon>
        <taxon>Dalbergieae</taxon>
        <taxon>Pterocarpus clade</taxon>
        <taxon>Stylosanthes</taxon>
    </lineage>
</organism>
<evidence type="ECO:0000313" key="1">
    <source>
        <dbReference type="EMBL" id="MED6162329.1"/>
    </source>
</evidence>